<keyword evidence="2" id="KW-1185">Reference proteome</keyword>
<gene>
    <name evidence="1" type="ORF">ECRASSUSDP1_LOCUS5270</name>
</gene>
<dbReference type="EMBL" id="CAMPGE010005084">
    <property type="protein sequence ID" value="CAI2363930.1"/>
    <property type="molecule type" value="Genomic_DNA"/>
</dbReference>
<dbReference type="AlphaFoldDB" id="A0AAD1XB16"/>
<name>A0AAD1XB16_EUPCR</name>
<proteinExistence type="predicted"/>
<reference evidence="1" key="1">
    <citation type="submission" date="2023-07" db="EMBL/GenBank/DDBJ databases">
        <authorList>
            <consortium name="AG Swart"/>
            <person name="Singh M."/>
            <person name="Singh A."/>
            <person name="Seah K."/>
            <person name="Emmerich C."/>
        </authorList>
    </citation>
    <scope>NUCLEOTIDE SEQUENCE</scope>
    <source>
        <strain evidence="1">DP1</strain>
    </source>
</reference>
<organism evidence="1 2">
    <name type="scientific">Euplotes crassus</name>
    <dbReference type="NCBI Taxonomy" id="5936"/>
    <lineage>
        <taxon>Eukaryota</taxon>
        <taxon>Sar</taxon>
        <taxon>Alveolata</taxon>
        <taxon>Ciliophora</taxon>
        <taxon>Intramacronucleata</taxon>
        <taxon>Spirotrichea</taxon>
        <taxon>Hypotrichia</taxon>
        <taxon>Euplotida</taxon>
        <taxon>Euplotidae</taxon>
        <taxon>Moneuplotes</taxon>
    </lineage>
</organism>
<accession>A0AAD1XB16</accession>
<sequence length="107" mass="12638">MDSTIEEFDSNIDRHINKDIEDMEMYFDDQLYINSSKKASMIKNLNFGTLRLDNLRMTTDKVIFLNLLHSHTELTILCFIMMKTIQSVFRPDILIGFLELISRSQEK</sequence>
<evidence type="ECO:0000313" key="1">
    <source>
        <dbReference type="EMBL" id="CAI2363930.1"/>
    </source>
</evidence>
<dbReference type="Proteomes" id="UP001295684">
    <property type="component" value="Unassembled WGS sequence"/>
</dbReference>
<evidence type="ECO:0000313" key="2">
    <source>
        <dbReference type="Proteomes" id="UP001295684"/>
    </source>
</evidence>
<comment type="caution">
    <text evidence="1">The sequence shown here is derived from an EMBL/GenBank/DDBJ whole genome shotgun (WGS) entry which is preliminary data.</text>
</comment>
<protein>
    <submittedName>
        <fullName evidence="1">Uncharacterized protein</fullName>
    </submittedName>
</protein>